<dbReference type="Pfam" id="PF07004">
    <property type="entry name" value="SHIPPO-rpt"/>
    <property type="match status" value="4"/>
</dbReference>
<reference evidence="3 4" key="1">
    <citation type="submission" date="2020-04" db="EMBL/GenBank/DDBJ databases">
        <title>Perkinsus chesapeaki whole genome sequence.</title>
        <authorList>
            <person name="Bogema D.R."/>
        </authorList>
    </citation>
    <scope>NUCLEOTIDE SEQUENCE [LARGE SCALE GENOMIC DNA]</scope>
    <source>
        <strain evidence="3">ATCC PRA-425</strain>
    </source>
</reference>
<dbReference type="InterPro" id="IPR047801">
    <property type="entry name" value="Peptidase_C45"/>
</dbReference>
<gene>
    <name evidence="3" type="ORF">FOL47_010710</name>
</gene>
<comment type="caution">
    <text evidence="3">The sequence shown here is derived from an EMBL/GenBank/DDBJ whole genome shotgun (WGS) entry which is preliminary data.</text>
</comment>
<dbReference type="AlphaFoldDB" id="A0A7J6L0X4"/>
<dbReference type="InterPro" id="IPR005079">
    <property type="entry name" value="Peptidase_C45_hydrolase"/>
</dbReference>
<dbReference type="EMBL" id="JAAPAO010000853">
    <property type="protein sequence ID" value="KAF4653098.1"/>
    <property type="molecule type" value="Genomic_DNA"/>
</dbReference>
<sequence length="782" mass="85851">LLLEQSRLREQVSELQHTCQRLRKALNGSVELLKIKDAEIGSLRDIIKHQHAAGVEGVATVIRMSSTGPAPLLQHMSPYKAAPKWTMKGEGCMDAQKRLDRHANKVPGPGKYDVVGKIDQTSKFRGIARPCSFGSATRFADDRSKRPKSAPGRRDKNPIEPGPGAYSPPSDFSSKPYTSQVSISFGTGGRLFPKCMEKLAQNAPGPGIYEVRNKNNRGEPTMDERAIAVAGRHDWYYDRDIIATRGKPGPGTYSLELKHDEPCMRFGTSNRPPIYHISSRGQPGPGAYDSKSTLGGLKYSFTGSSKYGGALFSPNDGSSGPQLTQPTQFGHCQMSILLFIPAVCLLALPLPGLGSIGIPAVHVEYVNDINGHFSFGFKVGYSLRAHIKAAIELDKSLLELVAWHRSSPAAQRWLELYGKSTEEAYPKVYAEMRGMSKGTGLPLDTVLLANHRNEMTLLMKRSNGSVISDGKRVERGCTDVHWATSGWVGWAHNEDYDWPVSNRPGYIVYATVYNTENQVIQRWAAYTYPLGLSGLAVSVNSDGVVSTVNSLYPTDLIVPSEQRPAIGQIILGRQLCTARSIDEAVEVLNDGRLSTGHGYNFANFKDKDSAVLYIESSPGGKIAYRNLTRYGQGSPTAHANSYIFLKGIPEDSGPSSPHRLARFGELAGSIRKPADLLKVLSDSEDSEWPIFRDRENARLQKDTGTTDFTVFITLSSTNPRIQIWTDRPWNSTSNSFSRPTTDIPLGEGSWIRQLSWSEDEAASLGFKGGVEEAFTNDYVVIS</sequence>
<proteinExistence type="predicted"/>
<organism evidence="3 4">
    <name type="scientific">Perkinsus chesapeaki</name>
    <name type="common">Clam parasite</name>
    <name type="synonym">Perkinsus andrewsi</name>
    <dbReference type="NCBI Taxonomy" id="330153"/>
    <lineage>
        <taxon>Eukaryota</taxon>
        <taxon>Sar</taxon>
        <taxon>Alveolata</taxon>
        <taxon>Perkinsozoa</taxon>
        <taxon>Perkinsea</taxon>
        <taxon>Perkinsida</taxon>
        <taxon>Perkinsidae</taxon>
        <taxon>Perkinsus</taxon>
    </lineage>
</organism>
<evidence type="ECO:0000313" key="3">
    <source>
        <dbReference type="EMBL" id="KAF4653098.1"/>
    </source>
</evidence>
<feature type="non-terminal residue" evidence="3">
    <location>
        <position position="782"/>
    </location>
</feature>
<keyword evidence="4" id="KW-1185">Reference proteome</keyword>
<name>A0A7J6L0X4_PERCH</name>
<accession>A0A7J6L0X4</accession>
<evidence type="ECO:0000256" key="1">
    <source>
        <dbReference type="SAM" id="MobiDB-lite"/>
    </source>
</evidence>
<evidence type="ECO:0000259" key="2">
    <source>
        <dbReference type="Pfam" id="PF03417"/>
    </source>
</evidence>
<dbReference type="Pfam" id="PF03417">
    <property type="entry name" value="AAT"/>
    <property type="match status" value="1"/>
</dbReference>
<dbReference type="Proteomes" id="UP000591131">
    <property type="component" value="Unassembled WGS sequence"/>
</dbReference>
<dbReference type="OrthoDB" id="445580at2759"/>
<feature type="domain" description="Peptidase C45 hydrolase" evidence="2">
    <location>
        <begin position="491"/>
        <end position="696"/>
    </location>
</feature>
<dbReference type="InterPro" id="IPR047794">
    <property type="entry name" value="C45_proenzyme-like"/>
</dbReference>
<dbReference type="InterPro" id="IPR010736">
    <property type="entry name" value="SHIPPO-rpt"/>
</dbReference>
<dbReference type="NCBIfam" id="NF040521">
    <property type="entry name" value="C45_proenzyme"/>
    <property type="match status" value="1"/>
</dbReference>
<protein>
    <recommendedName>
        <fullName evidence="2">Peptidase C45 hydrolase domain-containing protein</fullName>
    </recommendedName>
</protein>
<evidence type="ECO:0000313" key="4">
    <source>
        <dbReference type="Proteomes" id="UP000591131"/>
    </source>
</evidence>
<dbReference type="PANTHER" id="PTHR34180:SF1">
    <property type="entry name" value="BETA-ALANYL-DOPAMINE_CARCININE HYDROLASE"/>
    <property type="match status" value="1"/>
</dbReference>
<feature type="region of interest" description="Disordered" evidence="1">
    <location>
        <begin position="135"/>
        <end position="178"/>
    </location>
</feature>
<dbReference type="Gene3D" id="3.60.60.10">
    <property type="entry name" value="Penicillin V Acylase, Chain A"/>
    <property type="match status" value="1"/>
</dbReference>
<dbReference type="PANTHER" id="PTHR34180">
    <property type="entry name" value="PEPTIDASE C45"/>
    <property type="match status" value="1"/>
</dbReference>